<dbReference type="OrthoDB" id="9784262at2"/>
<keyword evidence="7" id="KW-0472">Membrane</keyword>
<dbReference type="Proteomes" id="UP000095200">
    <property type="component" value="Unassembled WGS sequence"/>
</dbReference>
<evidence type="ECO:0000313" key="9">
    <source>
        <dbReference type="EMBL" id="GAU08733.1"/>
    </source>
</evidence>
<feature type="transmembrane region" description="Helical" evidence="7">
    <location>
        <begin position="232"/>
        <end position="254"/>
    </location>
</feature>
<keyword evidence="1" id="KW-0813">Transport</keyword>
<keyword evidence="10" id="KW-1185">Reference proteome</keyword>
<feature type="transmembrane region" description="Helical" evidence="7">
    <location>
        <begin position="300"/>
        <end position="318"/>
    </location>
</feature>
<dbReference type="STRING" id="1592317.DPF_1449"/>
<feature type="transmembrane region" description="Helical" evidence="7">
    <location>
        <begin position="43"/>
        <end position="68"/>
    </location>
</feature>
<evidence type="ECO:0000256" key="3">
    <source>
        <dbReference type="ARBA" id="ARBA00022723"/>
    </source>
</evidence>
<evidence type="ECO:0000256" key="5">
    <source>
        <dbReference type="ARBA" id="ARBA00023004"/>
    </source>
</evidence>
<accession>A0A194AHC6</accession>
<feature type="transmembrane region" description="Helical" evidence="7">
    <location>
        <begin position="414"/>
        <end position="430"/>
    </location>
</feature>
<sequence>MPTILLTITSIVLLAAHTLRWGEAGMAVSLVLFATLMGTRRQWVRLAALPVLVWGLFIWSRTGIFLLHFRMAADLPWVRLAVIMTAVMSVTLLGLLGLAMGPGRRFFVRQPPHDTARAAVFILTAGLLLGIRHLSAIPLLLADRFIPGLGPLEIFALALYAVWVCGRLLEPKTQASTRRVVWLLFSVIFFAQLFLGLLGMESFLMTGKLHLPVPALILAGPLFRGEGWFMPILFGSTLLMVGPAWCSHLCYIGAWDHCMAQHNRPHPLPGWTRILRWSILVLVVLTALLLRFMQVPAPDAAMLAGMFGLIGIGIMILVSRRMGTMVHCTTFCPIGILGNYLGKLAPWRMRIASSCTRCTTCFRACRYNALDLSALSQGKPHTTCTLCGDCASACPHGALTFSAPLMRPARARQLFMIVVTTLHTLFLGVARI</sequence>
<proteinExistence type="predicted"/>
<feature type="transmembrane region" description="Helical" evidence="7">
    <location>
        <begin position="80"/>
        <end position="100"/>
    </location>
</feature>
<keyword evidence="7" id="KW-0812">Transmembrane</keyword>
<evidence type="ECO:0000256" key="2">
    <source>
        <dbReference type="ARBA" id="ARBA00022485"/>
    </source>
</evidence>
<feature type="transmembrane region" description="Helical" evidence="7">
    <location>
        <begin position="149"/>
        <end position="169"/>
    </location>
</feature>
<reference evidence="10" key="1">
    <citation type="submission" date="2016-06" db="EMBL/GenBank/DDBJ databases">
        <title>Draft genome sequence of Desulfoplanes formicivorans strain Pf12B.</title>
        <authorList>
            <person name="Watanabe M."/>
            <person name="Kojima H."/>
            <person name="Fukui M."/>
        </authorList>
    </citation>
    <scope>NUCLEOTIDE SEQUENCE [LARGE SCALE GENOMIC DNA]</scope>
    <source>
        <strain evidence="10">Pf12B</strain>
    </source>
</reference>
<name>A0A194AHC6_9BACT</name>
<dbReference type="Gene3D" id="3.30.70.20">
    <property type="match status" value="1"/>
</dbReference>
<evidence type="ECO:0000256" key="4">
    <source>
        <dbReference type="ARBA" id="ARBA00022982"/>
    </source>
</evidence>
<evidence type="ECO:0000256" key="7">
    <source>
        <dbReference type="SAM" id="Phobius"/>
    </source>
</evidence>
<dbReference type="Pfam" id="PF12801">
    <property type="entry name" value="Fer4_5"/>
    <property type="match status" value="2"/>
</dbReference>
<feature type="transmembrane region" description="Helical" evidence="7">
    <location>
        <begin position="120"/>
        <end position="142"/>
    </location>
</feature>
<evidence type="ECO:0000313" key="10">
    <source>
        <dbReference type="Proteomes" id="UP000095200"/>
    </source>
</evidence>
<dbReference type="InterPro" id="IPR017900">
    <property type="entry name" value="4Fe4S_Fe_S_CS"/>
</dbReference>
<dbReference type="Pfam" id="PF00037">
    <property type="entry name" value="Fer4"/>
    <property type="match status" value="1"/>
</dbReference>
<dbReference type="PROSITE" id="PS00198">
    <property type="entry name" value="4FE4S_FER_1"/>
    <property type="match status" value="1"/>
</dbReference>
<dbReference type="AlphaFoldDB" id="A0A194AHC6"/>
<evidence type="ECO:0000259" key="8">
    <source>
        <dbReference type="PROSITE" id="PS51379"/>
    </source>
</evidence>
<evidence type="ECO:0000256" key="6">
    <source>
        <dbReference type="ARBA" id="ARBA00023014"/>
    </source>
</evidence>
<feature type="domain" description="4Fe-4S ferredoxin-type" evidence="8">
    <location>
        <begin position="347"/>
        <end position="373"/>
    </location>
</feature>
<dbReference type="SUPFAM" id="SSF54862">
    <property type="entry name" value="4Fe-4S ferredoxins"/>
    <property type="match status" value="1"/>
</dbReference>
<dbReference type="PANTHER" id="PTHR30176">
    <property type="entry name" value="FERREDOXIN-TYPE PROTEIN NAPH"/>
    <property type="match status" value="1"/>
</dbReference>
<feature type="transmembrane region" description="Helical" evidence="7">
    <location>
        <begin position="274"/>
        <end position="293"/>
    </location>
</feature>
<dbReference type="GO" id="GO:0046872">
    <property type="term" value="F:metal ion binding"/>
    <property type="evidence" value="ECO:0007669"/>
    <property type="project" value="UniProtKB-KW"/>
</dbReference>
<dbReference type="InterPro" id="IPR051684">
    <property type="entry name" value="Electron_Trans/Redox"/>
</dbReference>
<feature type="transmembrane region" description="Helical" evidence="7">
    <location>
        <begin position="181"/>
        <end position="200"/>
    </location>
</feature>
<keyword evidence="6" id="KW-0411">Iron-sulfur</keyword>
<keyword evidence="3" id="KW-0479">Metal-binding</keyword>
<keyword evidence="5" id="KW-0408">Iron</keyword>
<protein>
    <submittedName>
        <fullName evidence="9">4Fe-4S ferredoxin</fullName>
    </submittedName>
</protein>
<gene>
    <name evidence="9" type="ORF">DPF_1449</name>
</gene>
<dbReference type="GO" id="GO:0051539">
    <property type="term" value="F:4 iron, 4 sulfur cluster binding"/>
    <property type="evidence" value="ECO:0007669"/>
    <property type="project" value="UniProtKB-KW"/>
</dbReference>
<feature type="domain" description="4Fe-4S ferredoxin-type" evidence="8">
    <location>
        <begin position="374"/>
        <end position="404"/>
    </location>
</feature>
<keyword evidence="4" id="KW-0249">Electron transport</keyword>
<dbReference type="GO" id="GO:0005886">
    <property type="term" value="C:plasma membrane"/>
    <property type="evidence" value="ECO:0007669"/>
    <property type="project" value="TreeGrafter"/>
</dbReference>
<dbReference type="PROSITE" id="PS51379">
    <property type="entry name" value="4FE4S_FER_2"/>
    <property type="match status" value="2"/>
</dbReference>
<evidence type="ECO:0000256" key="1">
    <source>
        <dbReference type="ARBA" id="ARBA00022448"/>
    </source>
</evidence>
<organism evidence="9 10">
    <name type="scientific">Desulfoplanes formicivorans</name>
    <dbReference type="NCBI Taxonomy" id="1592317"/>
    <lineage>
        <taxon>Bacteria</taxon>
        <taxon>Pseudomonadati</taxon>
        <taxon>Thermodesulfobacteriota</taxon>
        <taxon>Desulfovibrionia</taxon>
        <taxon>Desulfovibrionales</taxon>
        <taxon>Desulfoplanaceae</taxon>
        <taxon>Desulfoplanes</taxon>
    </lineage>
</organism>
<dbReference type="EMBL" id="BDFE01000015">
    <property type="protein sequence ID" value="GAU08733.1"/>
    <property type="molecule type" value="Genomic_DNA"/>
</dbReference>
<keyword evidence="7" id="KW-1133">Transmembrane helix</keyword>
<keyword evidence="2" id="KW-0004">4Fe-4S</keyword>
<comment type="caution">
    <text evidence="9">The sequence shown here is derived from an EMBL/GenBank/DDBJ whole genome shotgun (WGS) entry which is preliminary data.</text>
</comment>
<dbReference type="InterPro" id="IPR017896">
    <property type="entry name" value="4Fe4S_Fe-S-bd"/>
</dbReference>
<dbReference type="PANTHER" id="PTHR30176:SF3">
    <property type="entry name" value="FERREDOXIN-TYPE PROTEIN NAPH"/>
    <property type="match status" value="1"/>
</dbReference>